<proteinExistence type="predicted"/>
<dbReference type="Proteomes" id="UP001303115">
    <property type="component" value="Unassembled WGS sequence"/>
</dbReference>
<evidence type="ECO:0000313" key="2">
    <source>
        <dbReference type="Proteomes" id="UP001303115"/>
    </source>
</evidence>
<dbReference type="EMBL" id="MU854738">
    <property type="protein sequence ID" value="KAK4031652.1"/>
    <property type="molecule type" value="Genomic_DNA"/>
</dbReference>
<accession>A0AAN6P8Y6</accession>
<name>A0AAN6P8Y6_9PEZI</name>
<sequence length="216" mass="22492">MHAIWTAGWATVAIFSGTTTALGAQYPFLSSDLEKASSALTVVPLHGRAGKGLLPPHMENGAILSLGPTFMNAIYENSTDTDLGSCWGCAVTIAKELPCIYEAIKTVSVSALLNCGVDKSDLCNCADCLPDAVEQYVEQFCSAKGKPKKPTLKNPTAAAERIADQDINFQGFKGSLPKATMNDLKAVNFCPGSSCGSCDCCIGVCFVGECMGGCGG</sequence>
<protein>
    <submittedName>
        <fullName evidence="1">Uncharacterized protein</fullName>
    </submittedName>
</protein>
<gene>
    <name evidence="1" type="ORF">C8A01DRAFT_41903</name>
</gene>
<keyword evidence="2" id="KW-1185">Reference proteome</keyword>
<organism evidence="1 2">
    <name type="scientific">Parachaetomium inaequale</name>
    <dbReference type="NCBI Taxonomy" id="2588326"/>
    <lineage>
        <taxon>Eukaryota</taxon>
        <taxon>Fungi</taxon>
        <taxon>Dikarya</taxon>
        <taxon>Ascomycota</taxon>
        <taxon>Pezizomycotina</taxon>
        <taxon>Sordariomycetes</taxon>
        <taxon>Sordariomycetidae</taxon>
        <taxon>Sordariales</taxon>
        <taxon>Chaetomiaceae</taxon>
        <taxon>Parachaetomium</taxon>
    </lineage>
</organism>
<comment type="caution">
    <text evidence="1">The sequence shown here is derived from an EMBL/GenBank/DDBJ whole genome shotgun (WGS) entry which is preliminary data.</text>
</comment>
<dbReference type="AlphaFoldDB" id="A0AAN6P8Y6"/>
<evidence type="ECO:0000313" key="1">
    <source>
        <dbReference type="EMBL" id="KAK4031652.1"/>
    </source>
</evidence>
<reference evidence="2" key="1">
    <citation type="journal article" date="2023" name="Mol. Phylogenet. Evol.">
        <title>Genome-scale phylogeny and comparative genomics of the fungal order Sordariales.</title>
        <authorList>
            <person name="Hensen N."/>
            <person name="Bonometti L."/>
            <person name="Westerberg I."/>
            <person name="Brannstrom I.O."/>
            <person name="Guillou S."/>
            <person name="Cros-Aarteil S."/>
            <person name="Calhoun S."/>
            <person name="Haridas S."/>
            <person name="Kuo A."/>
            <person name="Mondo S."/>
            <person name="Pangilinan J."/>
            <person name="Riley R."/>
            <person name="LaButti K."/>
            <person name="Andreopoulos B."/>
            <person name="Lipzen A."/>
            <person name="Chen C."/>
            <person name="Yan M."/>
            <person name="Daum C."/>
            <person name="Ng V."/>
            <person name="Clum A."/>
            <person name="Steindorff A."/>
            <person name="Ohm R.A."/>
            <person name="Martin F."/>
            <person name="Silar P."/>
            <person name="Natvig D.O."/>
            <person name="Lalanne C."/>
            <person name="Gautier V."/>
            <person name="Ament-Velasquez S.L."/>
            <person name="Kruys A."/>
            <person name="Hutchinson M.I."/>
            <person name="Powell A.J."/>
            <person name="Barry K."/>
            <person name="Miller A.N."/>
            <person name="Grigoriev I.V."/>
            <person name="Debuchy R."/>
            <person name="Gladieux P."/>
            <person name="Hiltunen Thoren M."/>
            <person name="Johannesson H."/>
        </authorList>
    </citation>
    <scope>NUCLEOTIDE SEQUENCE [LARGE SCALE GENOMIC DNA]</scope>
    <source>
        <strain evidence="2">CBS 284.82</strain>
    </source>
</reference>